<dbReference type="OrthoDB" id="134933at2"/>
<dbReference type="SUPFAM" id="SSF46894">
    <property type="entry name" value="C-terminal effector domain of the bipartite response regulators"/>
    <property type="match status" value="1"/>
</dbReference>
<dbReference type="PRINTS" id="PR00038">
    <property type="entry name" value="HTHLUXR"/>
</dbReference>
<dbReference type="SUPFAM" id="SSF52540">
    <property type="entry name" value="P-loop containing nucleoside triphosphate hydrolases"/>
    <property type="match status" value="1"/>
</dbReference>
<dbReference type="GO" id="GO:0003677">
    <property type="term" value="F:DNA binding"/>
    <property type="evidence" value="ECO:0007669"/>
    <property type="project" value="InterPro"/>
</dbReference>
<dbReference type="PANTHER" id="PTHR16305">
    <property type="entry name" value="TESTICULAR SOLUBLE ADENYLYL CYCLASE"/>
    <property type="match status" value="1"/>
</dbReference>
<dbReference type="GO" id="GO:0005737">
    <property type="term" value="C:cytoplasm"/>
    <property type="evidence" value="ECO:0007669"/>
    <property type="project" value="TreeGrafter"/>
</dbReference>
<keyword evidence="5" id="KW-1185">Reference proteome</keyword>
<evidence type="ECO:0000256" key="1">
    <source>
        <dbReference type="ARBA" id="ARBA00022741"/>
    </source>
</evidence>
<dbReference type="InterPro" id="IPR000792">
    <property type="entry name" value="Tscrpt_reg_LuxR_C"/>
</dbReference>
<dbReference type="CDD" id="cd06170">
    <property type="entry name" value="LuxR_C_like"/>
    <property type="match status" value="1"/>
</dbReference>
<dbReference type="InterPro" id="IPR016032">
    <property type="entry name" value="Sig_transdc_resp-reg_C-effctor"/>
</dbReference>
<evidence type="ECO:0000313" key="5">
    <source>
        <dbReference type="Proteomes" id="UP000199501"/>
    </source>
</evidence>
<evidence type="ECO:0000256" key="2">
    <source>
        <dbReference type="ARBA" id="ARBA00022840"/>
    </source>
</evidence>
<gene>
    <name evidence="4" type="ORF">SAMN05216174_102471</name>
</gene>
<dbReference type="InterPro" id="IPR036388">
    <property type="entry name" value="WH-like_DNA-bd_sf"/>
</dbReference>
<protein>
    <submittedName>
        <fullName evidence="4">Regulatory protein, luxR family</fullName>
    </submittedName>
</protein>
<dbReference type="GO" id="GO:0005524">
    <property type="term" value="F:ATP binding"/>
    <property type="evidence" value="ECO:0007669"/>
    <property type="project" value="UniProtKB-KW"/>
</dbReference>
<evidence type="ECO:0000313" key="4">
    <source>
        <dbReference type="EMBL" id="SDC52938.1"/>
    </source>
</evidence>
<keyword evidence="2" id="KW-0067">ATP-binding</keyword>
<feature type="domain" description="HTH luxR-type" evidence="3">
    <location>
        <begin position="777"/>
        <end position="842"/>
    </location>
</feature>
<accession>A0A1G6MBG6</accession>
<dbReference type="PROSITE" id="PS50043">
    <property type="entry name" value="HTH_LUXR_2"/>
    <property type="match status" value="1"/>
</dbReference>
<dbReference type="STRING" id="1271860.SAMN05216174_102471"/>
<keyword evidence="1" id="KW-0547">Nucleotide-binding</keyword>
<evidence type="ECO:0000259" key="3">
    <source>
        <dbReference type="PROSITE" id="PS50043"/>
    </source>
</evidence>
<dbReference type="GO" id="GO:0006355">
    <property type="term" value="P:regulation of DNA-templated transcription"/>
    <property type="evidence" value="ECO:0007669"/>
    <property type="project" value="InterPro"/>
</dbReference>
<dbReference type="InterPro" id="IPR027417">
    <property type="entry name" value="P-loop_NTPase"/>
</dbReference>
<organism evidence="4 5">
    <name type="scientific">Actinokineospora iranica</name>
    <dbReference type="NCBI Taxonomy" id="1271860"/>
    <lineage>
        <taxon>Bacteria</taxon>
        <taxon>Bacillati</taxon>
        <taxon>Actinomycetota</taxon>
        <taxon>Actinomycetes</taxon>
        <taxon>Pseudonocardiales</taxon>
        <taxon>Pseudonocardiaceae</taxon>
        <taxon>Actinokineospora</taxon>
    </lineage>
</organism>
<sequence>MILVEREAALAALTEAAAESARGASRVVAVTGGLASGKSGLLAVFADQVADSGALLLTATGSRGERGIPLGAVRQLTSGLPLPAAAGFVERVLAAAETAPVVLAVDDIQHVDSASLRVLAALRDRGAQARVLLVLTEWEPRSGHELSAGADRRVRLGPLSPRGVADLLAAELGEAAAASMADACHRLSGGNPLLAHALVSDYRADPDPGGEPVVGIAFRQAVLGCLHRWGPRLLAVARALAVLDGQPLPGLIADLTGLSRATVSRMTGILAAAGLLSGGRFGHEVVRDAVRDSLSRDEATRLRLRAADLLRRRAAAPGEIARQLVAAGRVGGGWGVEVLRAAAATAIGRDHTEFAVRCLRIALPEVTGAERAAVAADLARAEWRHNPAGRACPQDVDPATAARYALWHADPVAVPALLAAVAESDPHAAAGLRLADEWIRGARLPRPQPPRGGSVALWERSAAALTPALLRGDLAEAARDAERVLHGCPLDDWTVEVLAAALTTLLHADQVDRAAHWCEELSRQAKSRRATTWVALFGAVGADIALRRGALRTARALAEESLRALPARAWGVLIGLPLATMLLADTALGAHDSAALREVAPDAMVDTLIGVRYLRARGHHYLATDRVLAAVADFQACGRFLTRHGIDLPALAPWRTDLAEAHIRLGGRRVAGNLARRQLDLPASASRHARGRSLRLLAAATDRVHGPSLLHEAAEEFRAAGDRFAVSVALAELSRQLTERGEHTRARRVAKAAADEARACGAANLVDRLLRHPTSLPPTSATTLSEAEHRVAALAALGHTNREIADRLHITVSTVEQHLTKIYRKLGVSRREDLASHPDRARNPGA</sequence>
<dbReference type="GO" id="GO:0004016">
    <property type="term" value="F:adenylate cyclase activity"/>
    <property type="evidence" value="ECO:0007669"/>
    <property type="project" value="TreeGrafter"/>
</dbReference>
<dbReference type="AlphaFoldDB" id="A0A1G6MBG6"/>
<reference evidence="5" key="1">
    <citation type="submission" date="2016-10" db="EMBL/GenBank/DDBJ databases">
        <authorList>
            <person name="Varghese N."/>
            <person name="Submissions S."/>
        </authorList>
    </citation>
    <scope>NUCLEOTIDE SEQUENCE [LARGE SCALE GENOMIC DNA]</scope>
    <source>
        <strain evidence="5">IBRC-M 10403</strain>
    </source>
</reference>
<dbReference type="Gene3D" id="1.10.10.10">
    <property type="entry name" value="Winged helix-like DNA-binding domain superfamily/Winged helix DNA-binding domain"/>
    <property type="match status" value="1"/>
</dbReference>
<dbReference type="EMBL" id="FMZZ01000002">
    <property type="protein sequence ID" value="SDC52938.1"/>
    <property type="molecule type" value="Genomic_DNA"/>
</dbReference>
<dbReference type="SMART" id="SM00421">
    <property type="entry name" value="HTH_LUXR"/>
    <property type="match status" value="1"/>
</dbReference>
<dbReference type="Pfam" id="PF00196">
    <property type="entry name" value="GerE"/>
    <property type="match status" value="1"/>
</dbReference>
<name>A0A1G6MBG6_9PSEU</name>
<dbReference type="RefSeq" id="WP_091449201.1">
    <property type="nucleotide sequence ID" value="NZ_FMZZ01000002.1"/>
</dbReference>
<dbReference type="Proteomes" id="UP000199501">
    <property type="component" value="Unassembled WGS sequence"/>
</dbReference>
<dbReference type="PANTHER" id="PTHR16305:SF28">
    <property type="entry name" value="GUANYLATE CYCLASE DOMAIN-CONTAINING PROTEIN"/>
    <property type="match status" value="1"/>
</dbReference>
<proteinExistence type="predicted"/>